<name>A0A2S2DV02_9BACT</name>
<gene>
    <name evidence="1" type="ORF">HME7025_01358</name>
</gene>
<dbReference type="RefSeq" id="WP_109322917.1">
    <property type="nucleotide sequence ID" value="NZ_CP029346.1"/>
</dbReference>
<dbReference type="OrthoDB" id="9790491at2"/>
<keyword evidence="2" id="KW-1185">Reference proteome</keyword>
<dbReference type="EMBL" id="CP029346">
    <property type="protein sequence ID" value="AWL09218.1"/>
    <property type="molecule type" value="Genomic_DNA"/>
</dbReference>
<dbReference type="Proteomes" id="UP000245468">
    <property type="component" value="Chromosome"/>
</dbReference>
<dbReference type="AlphaFoldDB" id="A0A2S2DV02"/>
<accession>A0A2S2DV02</accession>
<organism evidence="1 2">
    <name type="scientific">Aquirufa nivalisilvae</name>
    <dbReference type="NCBI Taxonomy" id="2516557"/>
    <lineage>
        <taxon>Bacteria</taxon>
        <taxon>Pseudomonadati</taxon>
        <taxon>Bacteroidota</taxon>
        <taxon>Cytophagia</taxon>
        <taxon>Cytophagales</taxon>
        <taxon>Flectobacillaceae</taxon>
        <taxon>Aquirufa</taxon>
    </lineage>
</organism>
<dbReference type="KEGG" id="psez:HME7025_01358"/>
<sequence length="173" mass="19137">MFKKSLFILLFTCLSNFAFGQIQEWASGFRIGEPGGFMARKYLSNGINAVEVNIGAYGGLWGTDRNYKDGTFKNIGFTMNALYLWHHPTLVNSDIHTYYGFGPQYTSRDLYTKGSTTPTNNGGFGAAAVGGIEFYPVDAPNLSFFGEIGFYNEIAPNPFFFHVQGGIGVRVNF</sequence>
<evidence type="ECO:0000313" key="1">
    <source>
        <dbReference type="EMBL" id="AWL09218.1"/>
    </source>
</evidence>
<reference evidence="2" key="1">
    <citation type="submission" date="2018-05" db="EMBL/GenBank/DDBJ databases">
        <title>Pseudarcicella sp. HME7025 Genome sequencing and assembly.</title>
        <authorList>
            <person name="Kim H."/>
            <person name="Kang H."/>
            <person name="Joh K."/>
        </authorList>
    </citation>
    <scope>NUCLEOTIDE SEQUENCE [LARGE SCALE GENOMIC DNA]</scope>
    <source>
        <strain evidence="2">HME7025</strain>
    </source>
</reference>
<evidence type="ECO:0000313" key="2">
    <source>
        <dbReference type="Proteomes" id="UP000245468"/>
    </source>
</evidence>
<proteinExistence type="predicted"/>
<protein>
    <submittedName>
        <fullName evidence="1">Uncharacterized protein</fullName>
    </submittedName>
</protein>